<dbReference type="Gene3D" id="3.30.70.1440">
    <property type="entry name" value="Multidrug efflux transporter AcrB pore domain"/>
    <property type="match status" value="1"/>
</dbReference>
<feature type="transmembrane region" description="Helical" evidence="1">
    <location>
        <begin position="475"/>
        <end position="493"/>
    </location>
</feature>
<sequence length="1061" mass="116709">MSDNGKIGEFETSFAFTDFFIKRPIFAWVVNVMLIIMGLVALTQLSIRQYPRIENPVITITTGWSGASVSAIESQVTRPLEDIFSSLEGLDHITSDSDPEQSKIKLYFTNRSADAALSEIIERLNKNSRVLPEETDKPTITKADADANPIMKIALTGEGFSTAELYDMADRSIKNSFETVAGVATVDIAGGSGFQMNLTLDPVKMEAYKITAIEVLDALKRYNLQQKPAGKLTAKEQEFILTTRSCLNNPQAFNDMIISERKSGVVKVSDIGSASVCPEEEKYMVTFNGKPGVVFNIIPQPQSNPIEISKEIRKRVSDIQSGLPSGVELSVAIDRTIFIEKSINQVYRAIWEAIALVLVVILVFLCSARASIIPMITIPISLVATLFVMFLMGFTINILSLLALVLAIGLVVDDAIVVMENVYRHIERGLSPMDAAIVGCREIRFSVIAMTLTLAAVYAPIAYAPGLMARVFREFALTLAASVIISGFAALTLSPAMCARLLKSHAGEGAVSEEFAGYGWVSYFLKYLDVAAEKTRAFLARVDLVYTRYVNSALDNSSTVLSVAGVFFCISIFLAMFHIKKEFSPAEDQGIVQGVFSSAPATNLKYLTKYNAKIDEIFAAEPEVGNRVIISQTNDESYIVSTLSPWENRSRKCRDILPNLRTKLWDLVGISSRVGCPSYSMKGGGAEKPLSFLLLTNKSYQELEKVGLDIMEKIIAKQDGVDRHTLDPARLATVPEYIIIPKNMEYAHELGIDPDTIARTLQILIRGSNATKFEKENKMYPVHIWIGEQFRKSPSDILQLSVKGYKKRNEEVMIPLKNIIDIEQKESQPSIAHYEKKRSFPIRAGLIYGYGIGSVYADVKQKIEAELPAGYSIEPIDDLKTFLNENRNIYVIFGLSLVFIFLVLAAQFESLVAPFIILMSVPLAVGGAMMTLSLMPTGSLNIYSQIGLITLIGLIAKHGILLTDFANRAQEERGVSRRDAILEACHLRLRPILMTTFAMMLGALPLALASGAGSESRRQIGAVIVGGMGIGTLFTLFVVPVVYMLFRGRKGQKAVNSANGN</sequence>
<feature type="transmembrane region" description="Helical" evidence="1">
    <location>
        <begin position="987"/>
        <end position="1008"/>
    </location>
</feature>
<feature type="transmembrane region" description="Helical" evidence="1">
    <location>
        <begin position="443"/>
        <end position="463"/>
    </location>
</feature>
<gene>
    <name evidence="2" type="ORF">HYD_3900</name>
</gene>
<evidence type="ECO:0000313" key="2">
    <source>
        <dbReference type="EMBL" id="BDB96257.1"/>
    </source>
</evidence>
<keyword evidence="3" id="KW-1185">Reference proteome</keyword>
<feature type="transmembrane region" description="Helical" evidence="1">
    <location>
        <begin position="942"/>
        <end position="966"/>
    </location>
</feature>
<feature type="transmembrane region" description="Helical" evidence="1">
    <location>
        <begin position="889"/>
        <end position="908"/>
    </location>
</feature>
<evidence type="ECO:0000313" key="3">
    <source>
        <dbReference type="Proteomes" id="UP001320209"/>
    </source>
</evidence>
<dbReference type="PRINTS" id="PR00702">
    <property type="entry name" value="ACRIFLAVINRP"/>
</dbReference>
<dbReference type="RefSeq" id="WP_236864462.1">
    <property type="nucleotide sequence ID" value="NZ_AP025225.1"/>
</dbReference>
<dbReference type="Gene3D" id="3.30.2090.10">
    <property type="entry name" value="Multidrug efflux transporter AcrB TolC docking domain, DN and DC subdomains"/>
    <property type="match status" value="2"/>
</dbReference>
<dbReference type="Gene3D" id="3.30.70.1430">
    <property type="entry name" value="Multidrug efflux transporter AcrB pore domain"/>
    <property type="match status" value="2"/>
</dbReference>
<dbReference type="SUPFAM" id="SSF82693">
    <property type="entry name" value="Multidrug efflux transporter AcrB pore domain, PN1, PN2, PC1 and PC2 subdomains"/>
    <property type="match status" value="3"/>
</dbReference>
<keyword evidence="1" id="KW-0812">Transmembrane</keyword>
<organism evidence="2 3">
    <name type="scientific">Candidatus Hydrogenosomobacter endosymbioticus</name>
    <dbReference type="NCBI Taxonomy" id="2558174"/>
    <lineage>
        <taxon>Bacteria</taxon>
        <taxon>Pseudomonadati</taxon>
        <taxon>Pseudomonadota</taxon>
        <taxon>Alphaproteobacteria</taxon>
        <taxon>Holosporales</taxon>
        <taxon>Holosporaceae</taxon>
        <taxon>Candidatus Hydrogenosomobacter</taxon>
    </lineage>
</organism>
<dbReference type="SUPFAM" id="SSF82714">
    <property type="entry name" value="Multidrug efflux transporter AcrB TolC docking domain, DN and DC subdomains"/>
    <property type="match status" value="2"/>
</dbReference>
<proteinExistence type="predicted"/>
<dbReference type="InterPro" id="IPR027463">
    <property type="entry name" value="AcrB_DN_DC_subdom"/>
</dbReference>
<dbReference type="PANTHER" id="PTHR32063:SF28">
    <property type="entry name" value="BLR2861 PROTEIN"/>
    <property type="match status" value="1"/>
</dbReference>
<name>A0ABN6L7W2_9PROT</name>
<protein>
    <submittedName>
        <fullName evidence="2">Acriflavin resistance protein</fullName>
    </submittedName>
</protein>
<dbReference type="EMBL" id="AP025225">
    <property type="protein sequence ID" value="BDB96257.1"/>
    <property type="molecule type" value="Genomic_DNA"/>
</dbReference>
<dbReference type="Gene3D" id="3.30.70.1320">
    <property type="entry name" value="Multidrug efflux transporter AcrB pore domain like"/>
    <property type="match status" value="1"/>
</dbReference>
<evidence type="ECO:0000256" key="1">
    <source>
        <dbReference type="SAM" id="Phobius"/>
    </source>
</evidence>
<feature type="transmembrane region" description="Helical" evidence="1">
    <location>
        <begin position="1020"/>
        <end position="1046"/>
    </location>
</feature>
<dbReference type="PANTHER" id="PTHR32063">
    <property type="match status" value="1"/>
</dbReference>
<dbReference type="SUPFAM" id="SSF82866">
    <property type="entry name" value="Multidrug efflux transporter AcrB transmembrane domain"/>
    <property type="match status" value="2"/>
</dbReference>
<dbReference type="Proteomes" id="UP001320209">
    <property type="component" value="Chromosome"/>
</dbReference>
<feature type="transmembrane region" description="Helical" evidence="1">
    <location>
        <begin position="25"/>
        <end position="47"/>
    </location>
</feature>
<feature type="transmembrane region" description="Helical" evidence="1">
    <location>
        <begin position="915"/>
        <end position="936"/>
    </location>
</feature>
<keyword evidence="1" id="KW-0472">Membrane</keyword>
<reference evidence="2" key="1">
    <citation type="submission" date="2021-10" db="EMBL/GenBank/DDBJ databases">
        <title>Genome Sequence of The Candidatus Hydrogeosomobacter endosymbioticus, an Intracellular Bacterial Symbiont of the Anaerobic Ciliate GW7.</title>
        <authorList>
            <person name="Shiohama Y."/>
            <person name="Shinzato N."/>
        </authorList>
    </citation>
    <scope>NUCLEOTIDE SEQUENCE [LARGE SCALE GENOMIC DNA]</scope>
    <source>
        <strain evidence="2">200920</strain>
    </source>
</reference>
<dbReference type="Pfam" id="PF00873">
    <property type="entry name" value="ACR_tran"/>
    <property type="match status" value="1"/>
</dbReference>
<dbReference type="InterPro" id="IPR001036">
    <property type="entry name" value="Acrflvin-R"/>
</dbReference>
<feature type="transmembrane region" description="Helical" evidence="1">
    <location>
        <begin position="558"/>
        <end position="579"/>
    </location>
</feature>
<feature type="transmembrane region" description="Helical" evidence="1">
    <location>
        <begin position="346"/>
        <end position="365"/>
    </location>
</feature>
<accession>A0ABN6L7W2</accession>
<keyword evidence="1" id="KW-1133">Transmembrane helix</keyword>
<dbReference type="Gene3D" id="1.20.1640.10">
    <property type="entry name" value="Multidrug efflux transporter AcrB transmembrane domain"/>
    <property type="match status" value="2"/>
</dbReference>
<feature type="transmembrane region" description="Helical" evidence="1">
    <location>
        <begin position="398"/>
        <end position="423"/>
    </location>
</feature>